<evidence type="ECO:0000256" key="1">
    <source>
        <dbReference type="ARBA" id="ARBA00004496"/>
    </source>
</evidence>
<dbReference type="AlphaFoldDB" id="A0AB35HS63"/>
<dbReference type="InterPro" id="IPR036251">
    <property type="entry name" value="Arg_repress_C_sf"/>
</dbReference>
<dbReference type="EMBL" id="JACACB010000038">
    <property type="protein sequence ID" value="MCO8298918.1"/>
    <property type="molecule type" value="Genomic_DNA"/>
</dbReference>
<comment type="subcellular location">
    <subcellularLocation>
        <location evidence="1 7">Cytoplasm</location>
    </subcellularLocation>
</comment>
<comment type="function">
    <text evidence="7">Regulates arginine biosynthesis genes.</text>
</comment>
<dbReference type="GO" id="GO:0034618">
    <property type="term" value="F:arginine binding"/>
    <property type="evidence" value="ECO:0007669"/>
    <property type="project" value="InterPro"/>
</dbReference>
<keyword evidence="7" id="KW-0055">Arginine biosynthesis</keyword>
<reference evidence="10" key="2">
    <citation type="submission" date="2020-06" db="EMBL/GenBank/DDBJ databases">
        <authorList>
            <person name="Link T."/>
            <person name="Ehrmann M."/>
        </authorList>
    </citation>
    <scope>NUCLEOTIDE SEQUENCE</scope>
    <source>
        <strain evidence="10">TMW 2.2257</strain>
    </source>
</reference>
<keyword evidence="3 7" id="KW-0963">Cytoplasm</keyword>
<dbReference type="GO" id="GO:0006526">
    <property type="term" value="P:L-arginine biosynthetic process"/>
    <property type="evidence" value="ECO:0007669"/>
    <property type="project" value="UniProtKB-KW"/>
</dbReference>
<keyword evidence="4 7" id="KW-0805">Transcription regulation</keyword>
<dbReference type="SUPFAM" id="SSF55252">
    <property type="entry name" value="C-terminal domain of arginine repressor"/>
    <property type="match status" value="1"/>
</dbReference>
<evidence type="ECO:0000259" key="9">
    <source>
        <dbReference type="Pfam" id="PF02863"/>
    </source>
</evidence>
<evidence type="ECO:0000313" key="10">
    <source>
        <dbReference type="EMBL" id="MCO8298918.1"/>
    </source>
</evidence>
<reference evidence="10" key="3">
    <citation type="journal article" date="2021" name="BMC Microbiol.">
        <title>The diversity among the species Tetragenococcus halophilus including new isolates from a lupine seed fermentation.</title>
        <authorList>
            <person name="Link T."/>
            <person name="Vogel R.F."/>
            <person name="Ehrmann M.A."/>
        </authorList>
    </citation>
    <scope>NUCLEOTIDE SEQUENCE</scope>
    <source>
        <strain evidence="10">TMW 2.2257</strain>
    </source>
</reference>
<accession>A0AB35HS63</accession>
<comment type="similarity">
    <text evidence="2 7">Belongs to the ArgR family.</text>
</comment>
<gene>
    <name evidence="7" type="primary">argR</name>
    <name evidence="11" type="ORF">GLW17_07170</name>
    <name evidence="10" type="ORF">HXW75_10675</name>
</gene>
<dbReference type="HAMAP" id="MF_00173">
    <property type="entry name" value="Arg_repressor"/>
    <property type="match status" value="1"/>
</dbReference>
<dbReference type="GO" id="GO:0003677">
    <property type="term" value="F:DNA binding"/>
    <property type="evidence" value="ECO:0007669"/>
    <property type="project" value="UniProtKB-KW"/>
</dbReference>
<keyword evidence="6 7" id="KW-0804">Transcription</keyword>
<evidence type="ECO:0000313" key="12">
    <source>
        <dbReference type="Proteomes" id="UP000427886"/>
    </source>
</evidence>
<evidence type="ECO:0000256" key="3">
    <source>
        <dbReference type="ARBA" id="ARBA00022490"/>
    </source>
</evidence>
<evidence type="ECO:0000313" key="13">
    <source>
        <dbReference type="Proteomes" id="UP001057280"/>
    </source>
</evidence>
<proteinExistence type="inferred from homology"/>
<dbReference type="KEGG" id="tey:GLW17_07170"/>
<dbReference type="PRINTS" id="PR01467">
    <property type="entry name" value="ARGREPRESSOR"/>
</dbReference>
<dbReference type="Pfam" id="PF01316">
    <property type="entry name" value="Arg_repressor"/>
    <property type="match status" value="1"/>
</dbReference>
<dbReference type="SUPFAM" id="SSF46785">
    <property type="entry name" value="Winged helix' DNA-binding domain"/>
    <property type="match status" value="1"/>
</dbReference>
<name>A0AB35HS63_TETHA</name>
<comment type="pathway">
    <text evidence="7">Amino-acid biosynthesis; L-arginine biosynthesis [regulation].</text>
</comment>
<dbReference type="GO" id="GO:0051259">
    <property type="term" value="P:protein complex oligomerization"/>
    <property type="evidence" value="ECO:0007669"/>
    <property type="project" value="InterPro"/>
</dbReference>
<keyword evidence="5 7" id="KW-0238">DNA-binding</keyword>
<dbReference type="Gene3D" id="1.10.10.10">
    <property type="entry name" value="Winged helix-like DNA-binding domain superfamily/Winged helix DNA-binding domain"/>
    <property type="match status" value="1"/>
</dbReference>
<dbReference type="GO" id="GO:0005737">
    <property type="term" value="C:cytoplasm"/>
    <property type="evidence" value="ECO:0007669"/>
    <property type="project" value="UniProtKB-SubCell"/>
</dbReference>
<keyword evidence="7" id="KW-0678">Repressor</keyword>
<protein>
    <recommendedName>
        <fullName evidence="7">Arginine repressor</fullName>
    </recommendedName>
</protein>
<dbReference type="Proteomes" id="UP001057280">
    <property type="component" value="Unassembled WGS sequence"/>
</dbReference>
<dbReference type="RefSeq" id="WP_082786938.1">
    <property type="nucleotide sequence ID" value="NZ_CP020017.1"/>
</dbReference>
<dbReference type="InterPro" id="IPR001669">
    <property type="entry name" value="Arg_repress"/>
</dbReference>
<dbReference type="PANTHER" id="PTHR34471:SF1">
    <property type="entry name" value="ARGININE REPRESSOR"/>
    <property type="match status" value="1"/>
</dbReference>
<feature type="domain" description="Arginine repressor DNA-binding" evidence="8">
    <location>
        <begin position="1"/>
        <end position="66"/>
    </location>
</feature>
<evidence type="ECO:0000256" key="4">
    <source>
        <dbReference type="ARBA" id="ARBA00023015"/>
    </source>
</evidence>
<evidence type="ECO:0000259" key="8">
    <source>
        <dbReference type="Pfam" id="PF01316"/>
    </source>
</evidence>
<dbReference type="Pfam" id="PF02863">
    <property type="entry name" value="Arg_repressor_C"/>
    <property type="match status" value="1"/>
</dbReference>
<keyword evidence="7" id="KW-0028">Amino-acid biosynthesis</keyword>
<dbReference type="PANTHER" id="PTHR34471">
    <property type="entry name" value="ARGININE REPRESSOR"/>
    <property type="match status" value="1"/>
</dbReference>
<sequence>MNRTQRQAIIKKIVTENEVSTQNELLSLLEKEKALTTQATISRDIRELNITKVEDNSGKSYYRILNNSVLGTKKKSEEERLSDIIMETGVSLTQIEFTNLLTALPGNGNAIGVLIDKVRVEVNSKIVGCIAGDDTILILSKNEEDARMVNEYFQQYLFHVS</sequence>
<dbReference type="InterPro" id="IPR036388">
    <property type="entry name" value="WH-like_DNA-bd_sf"/>
</dbReference>
<evidence type="ECO:0000313" key="11">
    <source>
        <dbReference type="EMBL" id="QGP76622.1"/>
    </source>
</evidence>
<dbReference type="Proteomes" id="UP000427886">
    <property type="component" value="Chromosome"/>
</dbReference>
<evidence type="ECO:0000256" key="5">
    <source>
        <dbReference type="ARBA" id="ARBA00023125"/>
    </source>
</evidence>
<dbReference type="InterPro" id="IPR036390">
    <property type="entry name" value="WH_DNA-bd_sf"/>
</dbReference>
<dbReference type="GO" id="GO:1900079">
    <property type="term" value="P:regulation of arginine biosynthetic process"/>
    <property type="evidence" value="ECO:0007669"/>
    <property type="project" value="UniProtKB-UniRule"/>
</dbReference>
<dbReference type="GO" id="GO:0003700">
    <property type="term" value="F:DNA-binding transcription factor activity"/>
    <property type="evidence" value="ECO:0007669"/>
    <property type="project" value="UniProtKB-UniRule"/>
</dbReference>
<dbReference type="Gene3D" id="3.30.1360.40">
    <property type="match status" value="1"/>
</dbReference>
<evidence type="ECO:0000256" key="2">
    <source>
        <dbReference type="ARBA" id="ARBA00008316"/>
    </source>
</evidence>
<reference evidence="11 12" key="1">
    <citation type="submission" date="2019-11" db="EMBL/GenBank/DDBJ databases">
        <authorList>
            <person name="Kim E."/>
            <person name="Lee J."/>
            <person name="Jeon K."/>
            <person name="Lee Y."/>
        </authorList>
    </citation>
    <scope>NUCLEOTIDE SEQUENCE [LARGE SCALE GENOMIC DNA]</scope>
    <source>
        <strain evidence="11 12">YJ1</strain>
    </source>
</reference>
<evidence type="ECO:0000256" key="7">
    <source>
        <dbReference type="HAMAP-Rule" id="MF_00173"/>
    </source>
</evidence>
<evidence type="ECO:0000256" key="6">
    <source>
        <dbReference type="ARBA" id="ARBA00023163"/>
    </source>
</evidence>
<dbReference type="InterPro" id="IPR020899">
    <property type="entry name" value="Arg_repress_C"/>
</dbReference>
<feature type="domain" description="Arginine repressor C-terminal" evidence="9">
    <location>
        <begin position="87"/>
        <end position="154"/>
    </location>
</feature>
<dbReference type="EMBL" id="CP046246">
    <property type="protein sequence ID" value="QGP76622.1"/>
    <property type="molecule type" value="Genomic_DNA"/>
</dbReference>
<organism evidence="10 13">
    <name type="scientific">Tetragenococcus halophilus</name>
    <name type="common">Pediococcus halophilus</name>
    <dbReference type="NCBI Taxonomy" id="51669"/>
    <lineage>
        <taxon>Bacteria</taxon>
        <taxon>Bacillati</taxon>
        <taxon>Bacillota</taxon>
        <taxon>Bacilli</taxon>
        <taxon>Lactobacillales</taxon>
        <taxon>Enterococcaceae</taxon>
        <taxon>Tetragenococcus</taxon>
    </lineage>
</organism>
<dbReference type="InterPro" id="IPR020900">
    <property type="entry name" value="Arg_repress_DNA-bd"/>
</dbReference>